<reference evidence="1" key="1">
    <citation type="submission" date="2021-10" db="EMBL/GenBank/DDBJ databases">
        <title>Melipona bicolor Genome sequencing and assembly.</title>
        <authorList>
            <person name="Araujo N.S."/>
            <person name="Arias M.C."/>
        </authorList>
    </citation>
    <scope>NUCLEOTIDE SEQUENCE</scope>
    <source>
        <strain evidence="1">USP_2M_L1-L4_2017</strain>
        <tissue evidence="1">Whole body</tissue>
    </source>
</reference>
<protein>
    <submittedName>
        <fullName evidence="1">Uncharacterized protein</fullName>
    </submittedName>
</protein>
<organism evidence="1 2">
    <name type="scientific">Melipona bicolor</name>
    <dbReference type="NCBI Taxonomy" id="60889"/>
    <lineage>
        <taxon>Eukaryota</taxon>
        <taxon>Metazoa</taxon>
        <taxon>Ecdysozoa</taxon>
        <taxon>Arthropoda</taxon>
        <taxon>Hexapoda</taxon>
        <taxon>Insecta</taxon>
        <taxon>Pterygota</taxon>
        <taxon>Neoptera</taxon>
        <taxon>Endopterygota</taxon>
        <taxon>Hymenoptera</taxon>
        <taxon>Apocrita</taxon>
        <taxon>Aculeata</taxon>
        <taxon>Apoidea</taxon>
        <taxon>Anthophila</taxon>
        <taxon>Apidae</taxon>
        <taxon>Melipona</taxon>
    </lineage>
</organism>
<dbReference type="AlphaFoldDB" id="A0AA40KWA0"/>
<feature type="non-terminal residue" evidence="1">
    <location>
        <position position="1"/>
    </location>
</feature>
<evidence type="ECO:0000313" key="1">
    <source>
        <dbReference type="EMBL" id="KAK1135179.1"/>
    </source>
</evidence>
<proteinExistence type="predicted"/>
<dbReference type="EMBL" id="JAHYIQ010000002">
    <property type="protein sequence ID" value="KAK1135179.1"/>
    <property type="molecule type" value="Genomic_DNA"/>
</dbReference>
<keyword evidence="2" id="KW-1185">Reference proteome</keyword>
<dbReference type="Proteomes" id="UP001177670">
    <property type="component" value="Unassembled WGS sequence"/>
</dbReference>
<gene>
    <name evidence="1" type="ORF">K0M31_007950</name>
</gene>
<comment type="caution">
    <text evidence="1">The sequence shown here is derived from an EMBL/GenBank/DDBJ whole genome shotgun (WGS) entry which is preliminary data.</text>
</comment>
<accession>A0AA40KWA0</accession>
<sequence>MPRSGNVLHIAGSGVKSESATFEGAASPILVASNDIPHAISPPGSDHLYQNILSDSSAKHAASFALINLGITSPPQKPPRQSKLQQLPRSAPLVRIYDLRSRCNLEFHGPESITIGARFQEWIVRAFDPCIRFTLHEIDRRTTSEVEVRVDGSTDG</sequence>
<evidence type="ECO:0000313" key="2">
    <source>
        <dbReference type="Proteomes" id="UP001177670"/>
    </source>
</evidence>
<name>A0AA40KWA0_9HYME</name>